<reference evidence="1" key="1">
    <citation type="submission" date="2021-06" db="EMBL/GenBank/DDBJ databases">
        <authorList>
            <person name="Kallberg Y."/>
            <person name="Tangrot J."/>
            <person name="Rosling A."/>
        </authorList>
    </citation>
    <scope>NUCLEOTIDE SEQUENCE</scope>
    <source>
        <strain evidence="1">AU212A</strain>
    </source>
</reference>
<evidence type="ECO:0000313" key="2">
    <source>
        <dbReference type="Proteomes" id="UP000789860"/>
    </source>
</evidence>
<proteinExistence type="predicted"/>
<organism evidence="1 2">
    <name type="scientific">Scutellospora calospora</name>
    <dbReference type="NCBI Taxonomy" id="85575"/>
    <lineage>
        <taxon>Eukaryota</taxon>
        <taxon>Fungi</taxon>
        <taxon>Fungi incertae sedis</taxon>
        <taxon>Mucoromycota</taxon>
        <taxon>Glomeromycotina</taxon>
        <taxon>Glomeromycetes</taxon>
        <taxon>Diversisporales</taxon>
        <taxon>Gigasporaceae</taxon>
        <taxon>Scutellospora</taxon>
    </lineage>
</organism>
<name>A0ACA9KU39_9GLOM</name>
<comment type="caution">
    <text evidence="1">The sequence shown here is derived from an EMBL/GenBank/DDBJ whole genome shotgun (WGS) entry which is preliminary data.</text>
</comment>
<sequence>MSTQPLLPKRIALPVRVEPKVFFANERTFLSWLQFTVVLGGLAIGLLNFGDKVGRISAALFTAVAMLIMMYALFIYHWRAAKIRRKEHGPYDDRYGPTFLCLFLVDPVTLTVTTDTSPTTANPSENIQLIEELKKPRRVLKTHNKFHEPERLVPPSEHEPTSTLYIKNFVRPLTFQMVRELLQQFGEIEYFWMDKIKSYCYVQACAILQGLFYKALASAINARQSLWHVTFPAETGRPLELEYLTPERARELIADAEAKILQSTSHNTRPNGKNNTTTTSNVRQNVNRVAPELLFPRTNAKPPLFYKTVSQEDAEARIQIMERRRGRNRT</sequence>
<dbReference type="EMBL" id="CAJVPM010002842">
    <property type="protein sequence ID" value="CAG8493508.1"/>
    <property type="molecule type" value="Genomic_DNA"/>
</dbReference>
<keyword evidence="2" id="KW-1185">Reference proteome</keyword>
<accession>A0ACA9KU39</accession>
<evidence type="ECO:0000313" key="1">
    <source>
        <dbReference type="EMBL" id="CAG8493508.1"/>
    </source>
</evidence>
<gene>
    <name evidence="1" type="ORF">SCALOS_LOCUS2929</name>
</gene>
<dbReference type="Proteomes" id="UP000789860">
    <property type="component" value="Unassembled WGS sequence"/>
</dbReference>
<protein>
    <submittedName>
        <fullName evidence="1">1860_t:CDS:1</fullName>
    </submittedName>
</protein>